<evidence type="ECO:0000256" key="1">
    <source>
        <dbReference type="SAM" id="Phobius"/>
    </source>
</evidence>
<evidence type="ECO:0000313" key="3">
    <source>
        <dbReference type="Proteomes" id="UP000515450"/>
    </source>
</evidence>
<keyword evidence="1" id="KW-0812">Transmembrane</keyword>
<accession>A0A7G5DWV9</accession>
<feature type="transmembrane region" description="Helical" evidence="1">
    <location>
        <begin position="198"/>
        <end position="218"/>
    </location>
</feature>
<organism evidence="2 3">
    <name type="scientific">Sphingobacterium paramultivorum</name>
    <dbReference type="NCBI Taxonomy" id="2886510"/>
    <lineage>
        <taxon>Bacteria</taxon>
        <taxon>Pseudomonadati</taxon>
        <taxon>Bacteroidota</taxon>
        <taxon>Sphingobacteriia</taxon>
        <taxon>Sphingobacteriales</taxon>
        <taxon>Sphingobacteriaceae</taxon>
        <taxon>Sphingobacterium</taxon>
    </lineage>
</organism>
<keyword evidence="3" id="KW-1185">Reference proteome</keyword>
<proteinExistence type="predicted"/>
<dbReference type="PANTHER" id="PTHR34219">
    <property type="entry name" value="IRON-REGULATED INNER MEMBRANE PROTEIN-RELATED"/>
    <property type="match status" value="1"/>
</dbReference>
<sequence>MKTITKWAFRWHGWLGLSSGLFFLILGITGSLLLFRHDLDRALNPDIYHRPDSGLMISADSAYRIVAEAFPGLEKIVLHDFPLSSEEPYEFMLYRKTKSPYNNHLSFAFVDSHQGIILRQGNYEELGGSFFRWIYAMHYSFLLGRIGQAICAIVGILLLLTIVSGLVVYRKYIRKVILFQVPLYKQGRRLYSSLHRVVGVWSALINIVLLVTGVWMNIPVFQPLFSDHQTMVQQQGSFKAKPNLDKLLNYCKIAAPGFDPIAINIPKDNKSPILVRGHLPSTTFFLFSGKASNFAFDPVHANLTGHMDIEKADFLKKISWAIYQLHIGGFGGYLVKFIYALIGLTPALLTMTGTYLWYKRNW</sequence>
<dbReference type="AlphaFoldDB" id="A0A7G5DWV9"/>
<protein>
    <submittedName>
        <fullName evidence="2">PepSY domain-containing protein</fullName>
    </submittedName>
</protein>
<gene>
    <name evidence="2" type="ORF">HS960_00515</name>
</gene>
<feature type="transmembrane region" description="Helical" evidence="1">
    <location>
        <begin position="146"/>
        <end position="169"/>
    </location>
</feature>
<feature type="transmembrane region" description="Helical" evidence="1">
    <location>
        <begin position="12"/>
        <end position="35"/>
    </location>
</feature>
<dbReference type="RefSeq" id="WP_182330974.1">
    <property type="nucleotide sequence ID" value="NZ_CP058555.1"/>
</dbReference>
<name>A0A7G5DWV9_9SPHI</name>
<evidence type="ECO:0000313" key="2">
    <source>
        <dbReference type="EMBL" id="QMV66234.1"/>
    </source>
</evidence>
<dbReference type="Proteomes" id="UP000515450">
    <property type="component" value="Chromosome"/>
</dbReference>
<keyword evidence="1" id="KW-1133">Transmembrane helix</keyword>
<dbReference type="InterPro" id="IPR005625">
    <property type="entry name" value="PepSY-ass_TM"/>
</dbReference>
<dbReference type="EMBL" id="CP058555">
    <property type="protein sequence ID" value="QMV66234.1"/>
    <property type="molecule type" value="Genomic_DNA"/>
</dbReference>
<reference evidence="2 3" key="1">
    <citation type="journal article" date="2020" name="G3 (Bethesda)">
        <title>CeMbio - The Caenorhabditis elegans Microbiome Resource.</title>
        <authorList>
            <person name="Dirksen P."/>
            <person name="Assie A."/>
            <person name="Zimmermann J."/>
            <person name="Zhang F."/>
            <person name="Tietje A.M."/>
            <person name="Marsh S.A."/>
            <person name="Felix M.A."/>
            <person name="Shapira M."/>
            <person name="Kaleta C."/>
            <person name="Schulenburg H."/>
            <person name="Samuel B."/>
        </authorList>
    </citation>
    <scope>NUCLEOTIDE SEQUENCE [LARGE SCALE GENOMIC DNA]</scope>
    <source>
        <strain evidence="2 3">BIGb0170</strain>
    </source>
</reference>
<keyword evidence="1" id="KW-0472">Membrane</keyword>
<feature type="transmembrane region" description="Helical" evidence="1">
    <location>
        <begin position="337"/>
        <end position="358"/>
    </location>
</feature>
<dbReference type="Pfam" id="PF03929">
    <property type="entry name" value="PepSY_TM"/>
    <property type="match status" value="1"/>
</dbReference>